<evidence type="ECO:0000313" key="1">
    <source>
        <dbReference type="EMBL" id="PVY68600.1"/>
    </source>
</evidence>
<dbReference type="Proteomes" id="UP000246145">
    <property type="component" value="Unassembled WGS sequence"/>
</dbReference>
<protein>
    <submittedName>
        <fullName evidence="1">Uncharacterized protein</fullName>
    </submittedName>
</protein>
<dbReference type="EMBL" id="QEKO01000001">
    <property type="protein sequence ID" value="PVY68600.1"/>
    <property type="molecule type" value="Genomic_DNA"/>
</dbReference>
<reference evidence="1 2" key="1">
    <citation type="submission" date="2018-04" db="EMBL/GenBank/DDBJ databases">
        <title>Genomic Encyclopedia of Type Strains, Phase IV (KMG-IV): sequencing the most valuable type-strain genomes for metagenomic binning, comparative biology and taxonomic classification.</title>
        <authorList>
            <person name="Goeker M."/>
        </authorList>
    </citation>
    <scope>NUCLEOTIDE SEQUENCE [LARGE SCALE GENOMIC DNA]</scope>
    <source>
        <strain evidence="1 2">DSM 10065</strain>
    </source>
</reference>
<dbReference type="AlphaFoldDB" id="A0A2U1CRS0"/>
<sequence>MTTKSDEQERVEFEAWYREKYNSTLYCEARYEGWVEGRAALQSQDREDAIPANIRLMAERIAADTFEHCTADPIFTVQKKRIVTGLDTDCTDNIGWFDTDSGDLVEGDEAADLEARYDDTGDEPEGYVRTGYFEEWEHYATYITMESAQEFAKAKGENCRVYVDSGYRNHEWKALRAFLLSIDHARRIEGDGE</sequence>
<name>A0A2U1CRS0_9BURK</name>
<keyword evidence="2" id="KW-1185">Reference proteome</keyword>
<dbReference type="OrthoDB" id="8901973at2"/>
<accession>A0A2U1CRS0</accession>
<dbReference type="RefSeq" id="WP_133244260.1">
    <property type="nucleotide sequence ID" value="NZ_JACCEX010000001.1"/>
</dbReference>
<comment type="caution">
    <text evidence="1">The sequence shown here is derived from an EMBL/GenBank/DDBJ whole genome shotgun (WGS) entry which is preliminary data.</text>
</comment>
<proteinExistence type="predicted"/>
<evidence type="ECO:0000313" key="2">
    <source>
        <dbReference type="Proteomes" id="UP000246145"/>
    </source>
</evidence>
<gene>
    <name evidence="1" type="ORF">C7440_1011</name>
</gene>
<organism evidence="1 2">
    <name type="scientific">Pusillimonas noertemannii</name>
    <dbReference type="NCBI Taxonomy" id="305977"/>
    <lineage>
        <taxon>Bacteria</taxon>
        <taxon>Pseudomonadati</taxon>
        <taxon>Pseudomonadota</taxon>
        <taxon>Betaproteobacteria</taxon>
        <taxon>Burkholderiales</taxon>
        <taxon>Alcaligenaceae</taxon>
        <taxon>Pusillimonas</taxon>
    </lineage>
</organism>